<evidence type="ECO:0000313" key="5">
    <source>
        <dbReference type="Proteomes" id="UP000249723"/>
    </source>
</evidence>
<dbReference type="Proteomes" id="UP000249723">
    <property type="component" value="Unassembled WGS sequence"/>
</dbReference>
<dbReference type="OrthoDB" id="45518at2759"/>
<evidence type="ECO:0000256" key="2">
    <source>
        <dbReference type="SAM" id="MobiDB-lite"/>
    </source>
</evidence>
<evidence type="ECO:0000259" key="3">
    <source>
        <dbReference type="Pfam" id="PF02114"/>
    </source>
</evidence>
<gene>
    <name evidence="4" type="ORF">BZ3500_MVSOF-1268-A1-R1_CHR9G10393</name>
</gene>
<feature type="compositionally biased region" description="Acidic residues" evidence="2">
    <location>
        <begin position="286"/>
        <end position="302"/>
    </location>
</feature>
<sequence>MPAINYEEDTEFNEALRKHGIIPPKATDGTSYRSPSPPPAPTSPSLSDVDDLDELDVDRDDSLSRDVVEKYRAERMAKMKVAEQRRKFGRVYPIGKVDYTREVTEASKAIIEGEPEGYGTGVVCVLYKDFLPACKILLPLLDQLSLLYPSSKFVKIVSDHCIENYPDKNCPTMIVYRNGQMMGQIVGLGAMGNEKCKLVGEGSASTAIAIEHLTYLWGSNPRKIVRLTDVERILFAFRGIDFHLKIGNEARGSQFSSKTSSAAAPLEKKTANTSSNKSRTGRDEVGSDDDGEADEGSDEDDQTFVGGGRRSGIRNGTRGRKKGEKSDDDDDFDI</sequence>
<keyword evidence="5" id="KW-1185">Reference proteome</keyword>
<dbReference type="AlphaFoldDB" id="A0A2X0MC52"/>
<evidence type="ECO:0000313" key="4">
    <source>
        <dbReference type="EMBL" id="SDA00017.1"/>
    </source>
</evidence>
<proteinExistence type="inferred from homology"/>
<dbReference type="Pfam" id="PF02114">
    <property type="entry name" value="Phosducin"/>
    <property type="match status" value="1"/>
</dbReference>
<feature type="region of interest" description="Disordered" evidence="2">
    <location>
        <begin position="17"/>
        <end position="55"/>
    </location>
</feature>
<dbReference type="EMBL" id="FMWP01000107">
    <property type="protein sequence ID" value="SDA00017.1"/>
    <property type="molecule type" value="Genomic_DNA"/>
</dbReference>
<organism evidence="4 5">
    <name type="scientific">Microbotryum saponariae</name>
    <dbReference type="NCBI Taxonomy" id="289078"/>
    <lineage>
        <taxon>Eukaryota</taxon>
        <taxon>Fungi</taxon>
        <taxon>Dikarya</taxon>
        <taxon>Basidiomycota</taxon>
        <taxon>Pucciniomycotina</taxon>
        <taxon>Microbotryomycetes</taxon>
        <taxon>Microbotryales</taxon>
        <taxon>Microbotryaceae</taxon>
        <taxon>Microbotryum</taxon>
    </lineage>
</organism>
<accession>A0A2X0MC52</accession>
<feature type="domain" description="Phosducin" evidence="3">
    <location>
        <begin position="53"/>
        <end position="187"/>
    </location>
</feature>
<comment type="similarity">
    <text evidence="1">Belongs to the phosducin family.</text>
</comment>
<evidence type="ECO:0000256" key="1">
    <source>
        <dbReference type="ARBA" id="ARBA00009686"/>
    </source>
</evidence>
<dbReference type="GO" id="GO:0005737">
    <property type="term" value="C:cytoplasm"/>
    <property type="evidence" value="ECO:0007669"/>
    <property type="project" value="TreeGrafter"/>
</dbReference>
<dbReference type="Gene3D" id="3.40.30.10">
    <property type="entry name" value="Glutaredoxin"/>
    <property type="match status" value="1"/>
</dbReference>
<name>A0A2X0MC52_9BASI</name>
<feature type="compositionally biased region" description="Polar residues" evidence="2">
    <location>
        <begin position="253"/>
        <end position="262"/>
    </location>
</feature>
<dbReference type="STRING" id="289078.A0A2X0MC52"/>
<dbReference type="InterPro" id="IPR051498">
    <property type="entry name" value="Phosducin-like_chap/apop_reg"/>
</dbReference>
<dbReference type="InterPro" id="IPR024253">
    <property type="entry name" value="Phosducin_thioredoxin-like_dom"/>
</dbReference>
<dbReference type="PANTHER" id="PTHR45809:SF3">
    <property type="entry name" value="VIRAL IAP-ASSOCIATED FACTOR HOMOLOG"/>
    <property type="match status" value="1"/>
</dbReference>
<reference evidence="5" key="1">
    <citation type="submission" date="2016-10" db="EMBL/GenBank/DDBJ databases">
        <authorList>
            <person name="Jeantristanb JTB J.-T."/>
            <person name="Ricardo R."/>
        </authorList>
    </citation>
    <scope>NUCLEOTIDE SEQUENCE [LARGE SCALE GENOMIC DNA]</scope>
</reference>
<dbReference type="PANTHER" id="PTHR45809">
    <property type="entry name" value="VIRAL IAP-ASSOCIATED FACTOR HOMOLOG"/>
    <property type="match status" value="1"/>
</dbReference>
<protein>
    <submittedName>
        <fullName evidence="4">BZ3500_MvSof-1268-A1-R1_Chr9g10393 protein</fullName>
    </submittedName>
</protein>
<dbReference type="SUPFAM" id="SSF52833">
    <property type="entry name" value="Thioredoxin-like"/>
    <property type="match status" value="1"/>
</dbReference>
<feature type="region of interest" description="Disordered" evidence="2">
    <location>
        <begin position="253"/>
        <end position="334"/>
    </location>
</feature>
<dbReference type="GO" id="GO:0006457">
    <property type="term" value="P:protein folding"/>
    <property type="evidence" value="ECO:0007669"/>
    <property type="project" value="TreeGrafter"/>
</dbReference>
<dbReference type="InterPro" id="IPR036249">
    <property type="entry name" value="Thioredoxin-like_sf"/>
</dbReference>